<comment type="caution">
    <text evidence="2">The sequence shown here is derived from an EMBL/GenBank/DDBJ whole genome shotgun (WGS) entry which is preliminary data.</text>
</comment>
<dbReference type="Proteomes" id="UP000036771">
    <property type="component" value="Unassembled WGS sequence"/>
</dbReference>
<name>A0A0K8MBP3_9PROT</name>
<protein>
    <submittedName>
        <fullName evidence="2">Uncharacterized protein</fullName>
    </submittedName>
</protein>
<dbReference type="EMBL" id="BBVC01000012">
    <property type="protein sequence ID" value="GAO97618.1"/>
    <property type="molecule type" value="Genomic_DNA"/>
</dbReference>
<dbReference type="AlphaFoldDB" id="A0A0K8MBP3"/>
<evidence type="ECO:0000256" key="1">
    <source>
        <dbReference type="SAM" id="MobiDB-lite"/>
    </source>
</evidence>
<reference evidence="2 3" key="1">
    <citation type="submission" date="2015-03" db="EMBL/GenBank/DDBJ databases">
        <title>Caedibacter varicaedens, whole genome shotgun sequence.</title>
        <authorList>
            <person name="Suzuki H."/>
            <person name="Dapper A.L."/>
            <person name="Gibson A.K."/>
            <person name="Jackson C."/>
            <person name="Lee H."/>
            <person name="Pejaver V.R."/>
            <person name="Doak T."/>
            <person name="Lynch M."/>
        </authorList>
    </citation>
    <scope>NUCLEOTIDE SEQUENCE [LARGE SCALE GENOMIC DNA]</scope>
</reference>
<feature type="region of interest" description="Disordered" evidence="1">
    <location>
        <begin position="1"/>
        <end position="30"/>
    </location>
</feature>
<keyword evidence="3" id="KW-1185">Reference proteome</keyword>
<accession>A0A0K8MBP3</accession>
<organism evidence="2 3">
    <name type="scientific">Caedimonas varicaedens</name>
    <dbReference type="NCBI Taxonomy" id="1629334"/>
    <lineage>
        <taxon>Bacteria</taxon>
        <taxon>Pseudomonadati</taxon>
        <taxon>Pseudomonadota</taxon>
        <taxon>Alphaproteobacteria</taxon>
        <taxon>Holosporales</taxon>
        <taxon>Caedimonadaceae</taxon>
        <taxon>Caedimonas</taxon>
    </lineage>
</organism>
<sequence length="96" mass="11025">MKISNKTPPENNPEHSPRKRQKTLSPSTSREKILRDLEAMYEAALISKNYSVALRAIELRGKELGLFNEKKKECQKSLDEMTEEELLALLNQSHSL</sequence>
<proteinExistence type="predicted"/>
<evidence type="ECO:0000313" key="3">
    <source>
        <dbReference type="Proteomes" id="UP000036771"/>
    </source>
</evidence>
<gene>
    <name evidence="2" type="ORF">Cva_00254</name>
</gene>
<evidence type="ECO:0000313" key="2">
    <source>
        <dbReference type="EMBL" id="GAO97618.1"/>
    </source>
</evidence>